<dbReference type="Gene3D" id="3.30.70.60">
    <property type="match status" value="1"/>
</dbReference>
<evidence type="ECO:0000313" key="2">
    <source>
        <dbReference type="EMBL" id="GGK93845.1"/>
    </source>
</evidence>
<dbReference type="Proteomes" id="UP000746584">
    <property type="component" value="Unassembled WGS sequence"/>
</dbReference>
<reference evidence="2" key="2">
    <citation type="submission" date="2020-09" db="EMBL/GenBank/DDBJ databases">
        <authorList>
            <person name="Sun Q."/>
            <person name="Ohkuma M."/>
        </authorList>
    </citation>
    <scope>NUCLEOTIDE SEQUENCE</scope>
    <source>
        <strain evidence="2">JCM 1480</strain>
    </source>
</reference>
<accession>A0A8H9G7P7</accession>
<sequence length="245" mass="24601">MTKNRLSLLLAFAAMAIVAVGGFFLAVQPQLALAANAREQTATVEQTNATSRVELARLKVQAAKLPAMRDELSSLTRSVPESASVSSFIDELDGIAAATGMQVSAFTASDATAYQPAATAEGSASSAATPAPGAAATATPVPSATPAEPTAPSIVTNAAITGQNFSVIPVTVAVDGTFDQALRFVQGVQTGKRLFLITSITSAQQTGDDGSAATTATWTFGGSIYVLDRSADSGATAGATAAKNG</sequence>
<evidence type="ECO:0000256" key="1">
    <source>
        <dbReference type="SAM" id="MobiDB-lite"/>
    </source>
</evidence>
<evidence type="ECO:0000313" key="4">
    <source>
        <dbReference type="Proteomes" id="UP000648535"/>
    </source>
</evidence>
<keyword evidence="5" id="KW-1185">Reference proteome</keyword>
<name>A0A8H9G7P7_9MICO</name>
<dbReference type="EMBL" id="BMOI01000003">
    <property type="protein sequence ID" value="GGK93845.1"/>
    <property type="molecule type" value="Genomic_DNA"/>
</dbReference>
<gene>
    <name evidence="2" type="ORF">GCM10009769_09910</name>
    <name evidence="3" type="ORF">JOE58_002333</name>
</gene>
<dbReference type="EMBL" id="JAFBCG010000001">
    <property type="protein sequence ID" value="MBM7803082.1"/>
    <property type="molecule type" value="Genomic_DNA"/>
</dbReference>
<feature type="region of interest" description="Disordered" evidence="1">
    <location>
        <begin position="123"/>
        <end position="149"/>
    </location>
</feature>
<evidence type="ECO:0000313" key="3">
    <source>
        <dbReference type="EMBL" id="MBM7803082.1"/>
    </source>
</evidence>
<dbReference type="InterPro" id="IPR014717">
    <property type="entry name" value="Transl_elong_EF1B/ribsomal_bS6"/>
</dbReference>
<dbReference type="Proteomes" id="UP000648535">
    <property type="component" value="Unassembled WGS sequence"/>
</dbReference>
<proteinExistence type="predicted"/>
<protein>
    <submittedName>
        <fullName evidence="3">Tfp pilus assembly protein PilO</fullName>
    </submittedName>
</protein>
<reference evidence="2" key="1">
    <citation type="journal article" date="2014" name="Int. J. Syst. Evol. Microbiol.">
        <title>Complete genome sequence of Corynebacterium casei LMG S-19264T (=DSM 44701T), isolated from a smear-ripened cheese.</title>
        <authorList>
            <consortium name="US DOE Joint Genome Institute (JGI-PGF)"/>
            <person name="Walter F."/>
            <person name="Albersmeier A."/>
            <person name="Kalinowski J."/>
            <person name="Ruckert C."/>
        </authorList>
    </citation>
    <scope>NUCLEOTIDE SEQUENCE</scope>
    <source>
        <strain evidence="2">JCM 1480</strain>
    </source>
</reference>
<reference evidence="3 5" key="3">
    <citation type="submission" date="2021-01" db="EMBL/GenBank/DDBJ databases">
        <title>Sequencing the genomes of 1000 actinobacteria strains.</title>
        <authorList>
            <person name="Klenk H.-P."/>
        </authorList>
    </citation>
    <scope>NUCLEOTIDE SEQUENCE [LARGE SCALE GENOMIC DNA]</scope>
    <source>
        <strain evidence="3 5">DSM 20542</strain>
    </source>
</reference>
<evidence type="ECO:0000313" key="5">
    <source>
        <dbReference type="Proteomes" id="UP000746584"/>
    </source>
</evidence>
<organism evidence="2 4">
    <name type="scientific">Curtobacterium luteum</name>
    <dbReference type="NCBI Taxonomy" id="33881"/>
    <lineage>
        <taxon>Bacteria</taxon>
        <taxon>Bacillati</taxon>
        <taxon>Actinomycetota</taxon>
        <taxon>Actinomycetes</taxon>
        <taxon>Micrococcales</taxon>
        <taxon>Microbacteriaceae</taxon>
        <taxon>Curtobacterium</taxon>
    </lineage>
</organism>
<dbReference type="RefSeq" id="WP_175328287.1">
    <property type="nucleotide sequence ID" value="NZ_BMOI01000003.1"/>
</dbReference>
<dbReference type="AlphaFoldDB" id="A0A8H9G7P7"/>
<comment type="caution">
    <text evidence="2">The sequence shown here is derived from an EMBL/GenBank/DDBJ whole genome shotgun (WGS) entry which is preliminary data.</text>
</comment>